<name>A0A1Z4LZE7_9CYAN</name>
<sequence length="39" mass="4674">MSKMLWIATNMFILGLDKQEMRLNKSPKTFDVRMSKNRL</sequence>
<dbReference type="Proteomes" id="UP000218418">
    <property type="component" value="Chromosome"/>
</dbReference>
<proteinExistence type="predicted"/>
<protein>
    <submittedName>
        <fullName evidence="1">Uncharacterized protein</fullName>
    </submittedName>
</protein>
<dbReference type="AlphaFoldDB" id="A0A1Z4LZE7"/>
<reference evidence="1 2" key="1">
    <citation type="submission" date="2017-06" db="EMBL/GenBank/DDBJ databases">
        <title>Genome sequencing of cyanobaciteial culture collection at National Institute for Environmental Studies (NIES).</title>
        <authorList>
            <person name="Hirose Y."/>
            <person name="Shimura Y."/>
            <person name="Fujisawa T."/>
            <person name="Nakamura Y."/>
            <person name="Kawachi M."/>
        </authorList>
    </citation>
    <scope>NUCLEOTIDE SEQUENCE [LARGE SCALE GENOMIC DNA]</scope>
    <source>
        <strain evidence="1 2">NIES-267</strain>
    </source>
</reference>
<gene>
    <name evidence="1" type="ORF">NIES267_59970</name>
</gene>
<dbReference type="EMBL" id="AP018227">
    <property type="protein sequence ID" value="BAY86488.1"/>
    <property type="molecule type" value="Genomic_DNA"/>
</dbReference>
<evidence type="ECO:0000313" key="2">
    <source>
        <dbReference type="Proteomes" id="UP000218418"/>
    </source>
</evidence>
<evidence type="ECO:0000313" key="1">
    <source>
        <dbReference type="EMBL" id="BAY86488.1"/>
    </source>
</evidence>
<accession>A0A1Z4LZE7</accession>
<keyword evidence="2" id="KW-1185">Reference proteome</keyword>
<organism evidence="1 2">
    <name type="scientific">Calothrix parasitica NIES-267</name>
    <dbReference type="NCBI Taxonomy" id="1973488"/>
    <lineage>
        <taxon>Bacteria</taxon>
        <taxon>Bacillati</taxon>
        <taxon>Cyanobacteriota</taxon>
        <taxon>Cyanophyceae</taxon>
        <taxon>Nostocales</taxon>
        <taxon>Calotrichaceae</taxon>
        <taxon>Calothrix</taxon>
    </lineage>
</organism>